<evidence type="ECO:0000313" key="1">
    <source>
        <dbReference type="EMBL" id="XCN14839.1"/>
    </source>
</evidence>
<gene>
    <name evidence="1" type="ORF">R1Y80_14755</name>
</gene>
<dbReference type="AlphaFoldDB" id="A0AAU8KEM4"/>
<protein>
    <submittedName>
        <fullName evidence="1">Uncharacterized protein</fullName>
    </submittedName>
</protein>
<sequence length="42" mass="4297">MSVPALESPCEKVLTAWAKAVADGALDADAVVEVLNRGWGVG</sequence>
<reference evidence="1" key="1">
    <citation type="submission" date="2023-10" db="EMBL/GenBank/DDBJ databases">
        <title>Complete genome sequence of Streptomyces sp. JL1001.</title>
        <authorList>
            <person name="Jiang L."/>
        </authorList>
    </citation>
    <scope>NUCLEOTIDE SEQUENCE</scope>
    <source>
        <strain evidence="1">JL1001</strain>
    </source>
</reference>
<organism evidence="1">
    <name type="scientific">Streptomyces sp. JL1001</name>
    <dbReference type="NCBI Taxonomy" id="3078227"/>
    <lineage>
        <taxon>Bacteria</taxon>
        <taxon>Bacillati</taxon>
        <taxon>Actinomycetota</taxon>
        <taxon>Actinomycetes</taxon>
        <taxon>Kitasatosporales</taxon>
        <taxon>Streptomycetaceae</taxon>
        <taxon>Streptomyces</taxon>
    </lineage>
</organism>
<dbReference type="RefSeq" id="WP_354597213.1">
    <property type="nucleotide sequence ID" value="NZ_CP136798.1"/>
</dbReference>
<proteinExistence type="predicted"/>
<name>A0AAU8KEM4_9ACTN</name>
<accession>A0AAU8KEM4</accession>
<dbReference type="EMBL" id="CP136798">
    <property type="protein sequence ID" value="XCN14839.1"/>
    <property type="molecule type" value="Genomic_DNA"/>
</dbReference>